<dbReference type="InterPro" id="IPR013955">
    <property type="entry name" value="Rep_factor-A_C"/>
</dbReference>
<dbReference type="RefSeq" id="XP_027088287.2">
    <property type="nucleotide sequence ID" value="XM_027232486.2"/>
</dbReference>
<reference evidence="2" key="1">
    <citation type="journal article" date="2025" name="Foods">
        <title>Unveiling the Microbial Signatures of Arabica Coffee Cherries: Insights into Ripeness Specific Diversity, Functional Traits, and Implications for Quality and Safety.</title>
        <authorList>
            <consortium name="RefSeq"/>
            <person name="Tenea G.N."/>
            <person name="Cifuentes V."/>
            <person name="Reyes P."/>
            <person name="Cevallos-Vallejos M."/>
        </authorList>
    </citation>
    <scope>NUCLEOTIDE SEQUENCE [LARGE SCALE GENOMIC DNA]</scope>
</reference>
<evidence type="ECO:0000259" key="1">
    <source>
        <dbReference type="Pfam" id="PF08646"/>
    </source>
</evidence>
<reference evidence="3 4" key="2">
    <citation type="submission" date="2025-05" db="UniProtKB">
        <authorList>
            <consortium name="RefSeq"/>
        </authorList>
    </citation>
    <scope>IDENTIFICATION</scope>
    <source>
        <tissue evidence="3 4">Leaves</tissue>
    </source>
</reference>
<evidence type="ECO:0000313" key="4">
    <source>
        <dbReference type="RefSeq" id="XP_071911643.1"/>
    </source>
</evidence>
<feature type="domain" description="Replication factor A C-terminal" evidence="1">
    <location>
        <begin position="373"/>
        <end position="500"/>
    </location>
</feature>
<dbReference type="PANTHER" id="PTHR47165:SF4">
    <property type="entry name" value="OS03G0429900 PROTEIN"/>
    <property type="match status" value="1"/>
</dbReference>
<organism evidence="2 3">
    <name type="scientific">Coffea arabica</name>
    <name type="common">Arabian coffee</name>
    <dbReference type="NCBI Taxonomy" id="13443"/>
    <lineage>
        <taxon>Eukaryota</taxon>
        <taxon>Viridiplantae</taxon>
        <taxon>Streptophyta</taxon>
        <taxon>Embryophyta</taxon>
        <taxon>Tracheophyta</taxon>
        <taxon>Spermatophyta</taxon>
        <taxon>Magnoliopsida</taxon>
        <taxon>eudicotyledons</taxon>
        <taxon>Gunneridae</taxon>
        <taxon>Pentapetalae</taxon>
        <taxon>asterids</taxon>
        <taxon>lamiids</taxon>
        <taxon>Gentianales</taxon>
        <taxon>Rubiaceae</taxon>
        <taxon>Ixoroideae</taxon>
        <taxon>Gardenieae complex</taxon>
        <taxon>Bertiereae - Coffeeae clade</taxon>
        <taxon>Coffeeae</taxon>
        <taxon>Coffea</taxon>
    </lineage>
</organism>
<sequence length="504" mass="56439">MGLSPASCPPNIIRFGATFPATFFPLSSTLAPFVVSSAYLCWISEIHPPALHFFRLSALFSSISSPTMWSEHADGMLRLPEVNACLVRWTSQVQLIEASHVKTTCGSELTKKFRYFVFSDFQGVKVTALTIDENIDRVSDVLVPFKKYRVSKARVYEIPDSSLSVGSYRFYWVLTNDTVIDELIEIDPPKLPCYFRLRSIASCDAVADTENFIDIMGIVLCAFPAREVYFEGGPSVARDYVIVNYELRPVILTLWNEFEAIEGADIMANIAQNPVLICIRLRVTTDNYLSLSTQSSSVILVSPIVQEAGNLRAWFQANKSDLTQMVHERSYANSCVLVPPVASSRISQISFIAQATKFDIGTAWIRGTVSLEYRKGRLWYLACPHCYLPNDFSLNWGIMCRYCSRDIYTFPRACVTLAIKDGTGSLNVIAMGDEAEKLIGINSHRLYQADKEDVHLTDRVASALNGRVMLFYLKHSDHAFRVTKGARYTIVASYDVNDAEAQAA</sequence>
<dbReference type="Gene3D" id="2.40.50.140">
    <property type="entry name" value="Nucleic acid-binding proteins"/>
    <property type="match status" value="3"/>
</dbReference>
<dbReference type="AlphaFoldDB" id="A0A6P6UEG6"/>
<evidence type="ECO:0000313" key="2">
    <source>
        <dbReference type="Proteomes" id="UP001652660"/>
    </source>
</evidence>
<dbReference type="OrthoDB" id="1740937at2759"/>
<name>A0A6P6UEG6_COFAR</name>
<accession>A0A6P6UEG6</accession>
<keyword evidence="2" id="KW-1185">Reference proteome</keyword>
<dbReference type="Proteomes" id="UP001652660">
    <property type="component" value="Chromosome 2e"/>
</dbReference>
<dbReference type="SUPFAM" id="SSF50249">
    <property type="entry name" value="Nucleic acid-binding proteins"/>
    <property type="match status" value="2"/>
</dbReference>
<dbReference type="RefSeq" id="XP_071911643.1">
    <property type="nucleotide sequence ID" value="XM_072055542.1"/>
</dbReference>
<dbReference type="PANTHER" id="PTHR47165">
    <property type="entry name" value="OS03G0429900 PROTEIN"/>
    <property type="match status" value="1"/>
</dbReference>
<dbReference type="InterPro" id="IPR012340">
    <property type="entry name" value="NA-bd_OB-fold"/>
</dbReference>
<protein>
    <submittedName>
        <fullName evidence="3 4">Replication protein A 70 kDa DNA-binding subunit B-like</fullName>
    </submittedName>
</protein>
<evidence type="ECO:0000313" key="3">
    <source>
        <dbReference type="RefSeq" id="XP_027088287.2"/>
    </source>
</evidence>
<dbReference type="GeneID" id="113709664"/>
<gene>
    <name evidence="3" type="primary">LOC113709664</name>
    <name evidence="4" type="synonym">LOC113720574</name>
</gene>
<dbReference type="Proteomes" id="UP001652660">
    <property type="component" value="Chromosome 6e"/>
</dbReference>
<proteinExistence type="predicted"/>
<dbReference type="Pfam" id="PF08646">
    <property type="entry name" value="Rep_fac-A_C"/>
    <property type="match status" value="1"/>
</dbReference>